<dbReference type="OrthoDB" id="9134856at2"/>
<gene>
    <name evidence="2" type="ORF">AWB79_06497</name>
</gene>
<evidence type="ECO:0000313" key="2">
    <source>
        <dbReference type="EMBL" id="SAK89951.1"/>
    </source>
</evidence>
<dbReference type="AlphaFoldDB" id="A0A158D603"/>
<feature type="compositionally biased region" description="Low complexity" evidence="1">
    <location>
        <begin position="1"/>
        <end position="18"/>
    </location>
</feature>
<protein>
    <submittedName>
        <fullName evidence="2">Uncharacterized protein</fullName>
    </submittedName>
</protein>
<evidence type="ECO:0000256" key="1">
    <source>
        <dbReference type="SAM" id="MobiDB-lite"/>
    </source>
</evidence>
<evidence type="ECO:0000313" key="3">
    <source>
        <dbReference type="Proteomes" id="UP000054851"/>
    </source>
</evidence>
<sequence length="56" mass="5863">MNVTSPTTSQTTQSTSHTLPIRRNSADIPTVETGTANTKTAPSNPAHLGNRIDTTA</sequence>
<organism evidence="2 3">
    <name type="scientific">Caballeronia hypogeia</name>
    <dbReference type="NCBI Taxonomy" id="1777140"/>
    <lineage>
        <taxon>Bacteria</taxon>
        <taxon>Pseudomonadati</taxon>
        <taxon>Pseudomonadota</taxon>
        <taxon>Betaproteobacteria</taxon>
        <taxon>Burkholderiales</taxon>
        <taxon>Burkholderiaceae</taxon>
        <taxon>Caballeronia</taxon>
    </lineage>
</organism>
<dbReference type="RefSeq" id="WP_157695897.1">
    <property type="nucleotide sequence ID" value="NZ_FCOA02000035.1"/>
</dbReference>
<name>A0A158D603_9BURK</name>
<dbReference type="Proteomes" id="UP000054851">
    <property type="component" value="Unassembled WGS sequence"/>
</dbReference>
<feature type="region of interest" description="Disordered" evidence="1">
    <location>
        <begin position="1"/>
        <end position="56"/>
    </location>
</feature>
<accession>A0A158D603</accession>
<dbReference type="STRING" id="1777140.AWB79_06497"/>
<keyword evidence="3" id="KW-1185">Reference proteome</keyword>
<reference evidence="2" key="1">
    <citation type="submission" date="2016-01" db="EMBL/GenBank/DDBJ databases">
        <authorList>
            <person name="Peeters C."/>
        </authorList>
    </citation>
    <scope>NUCLEOTIDE SEQUENCE</scope>
    <source>
        <strain evidence="2">LMG 29322</strain>
    </source>
</reference>
<proteinExistence type="predicted"/>
<dbReference type="EMBL" id="FCOA02000035">
    <property type="protein sequence ID" value="SAK89951.1"/>
    <property type="molecule type" value="Genomic_DNA"/>
</dbReference>
<feature type="compositionally biased region" description="Polar residues" evidence="1">
    <location>
        <begin position="32"/>
        <end position="43"/>
    </location>
</feature>
<comment type="caution">
    <text evidence="2">The sequence shown here is derived from an EMBL/GenBank/DDBJ whole genome shotgun (WGS) entry which is preliminary data.</text>
</comment>